<keyword evidence="4" id="KW-0255">Endonuclease</keyword>
<dbReference type="InterPro" id="IPR041373">
    <property type="entry name" value="RT_RNaseH"/>
</dbReference>
<evidence type="ECO:0000313" key="9">
    <source>
        <dbReference type="Proteomes" id="UP000191691"/>
    </source>
</evidence>
<reference evidence="9" key="1">
    <citation type="journal article" date="2017" name="Nat. Microbiol.">
        <title>Global analysis of biosynthetic gene clusters reveals vast potential of secondary metabolite production in Penicillium species.</title>
        <authorList>
            <person name="Nielsen J.C."/>
            <person name="Grijseels S."/>
            <person name="Prigent S."/>
            <person name="Ji B."/>
            <person name="Dainat J."/>
            <person name="Nielsen K.F."/>
            <person name="Frisvad J.C."/>
            <person name="Workman M."/>
            <person name="Nielsen J."/>
        </authorList>
    </citation>
    <scope>NUCLEOTIDE SEQUENCE [LARGE SCALE GENOMIC DNA]</scope>
    <source>
        <strain evidence="9">IBT 13039</strain>
    </source>
</reference>
<proteinExistence type="predicted"/>
<dbReference type="SUPFAM" id="SSF56672">
    <property type="entry name" value="DNA/RNA polymerases"/>
    <property type="match status" value="1"/>
</dbReference>
<sequence>MVEASYMERTFIRDSVNKVFNLNNRHRTIVTTTSSGNHMRNRWLAHWGRTRRLYFDIDASQEGGHGAMVFHVKRDYNHSNLKVTPPSTAVEPIMFLSHLLTPAEKHYRATEFEVSCIVWVVHGIRHMIEAAPENLTPVAYTDHIAMINLATSLSSTSPDRMNLRLVRASQYLQQFRLLVYHKAGKLNCVADATEGDFKAKGQRDSRLPVLAHGTELDVISPDYFVLTIELLSSLPSDLAKQRLQYVRDFCHLDPNQETFTKSTTEYRGNYESRFEGRFQQAIGQVLGIAFQAQPPAFSLESPTKISQGICVSHGGSCAASGWQDDHSGSHSSCNDGAPGALNQDPRLKSWCGQVVRYRTPSYDMSAVRAESKNARPTLRRQAILSQSDLDLEPIQMHSLVFQHISGRPNDPECVEYREMSDRAISYDFPLSGQDIIRLGCYTTRW</sequence>
<dbReference type="GO" id="GO:0004519">
    <property type="term" value="F:endonuclease activity"/>
    <property type="evidence" value="ECO:0007669"/>
    <property type="project" value="UniProtKB-KW"/>
</dbReference>
<gene>
    <name evidence="8" type="ORF">PENNAL_c0040G04439</name>
</gene>
<comment type="caution">
    <text evidence="8">The sequence shown here is derived from an EMBL/GenBank/DDBJ whole genome shotgun (WGS) entry which is preliminary data.</text>
</comment>
<dbReference type="GO" id="GO:0003964">
    <property type="term" value="F:RNA-directed DNA polymerase activity"/>
    <property type="evidence" value="ECO:0007669"/>
    <property type="project" value="UniProtKB-KW"/>
</dbReference>
<evidence type="ECO:0000256" key="2">
    <source>
        <dbReference type="ARBA" id="ARBA00022695"/>
    </source>
</evidence>
<accession>A0A1V6Y2J8</accession>
<dbReference type="AlphaFoldDB" id="A0A1V6Y2J8"/>
<dbReference type="EMBL" id="MOOB01000040">
    <property type="protein sequence ID" value="OQE81585.1"/>
    <property type="molecule type" value="Genomic_DNA"/>
</dbReference>
<name>A0A1V6Y2J8_PENNA</name>
<evidence type="ECO:0000256" key="1">
    <source>
        <dbReference type="ARBA" id="ARBA00022679"/>
    </source>
</evidence>
<evidence type="ECO:0000259" key="7">
    <source>
        <dbReference type="Pfam" id="PF17917"/>
    </source>
</evidence>
<organism evidence="8 9">
    <name type="scientific">Penicillium nalgiovense</name>
    <dbReference type="NCBI Taxonomy" id="60175"/>
    <lineage>
        <taxon>Eukaryota</taxon>
        <taxon>Fungi</taxon>
        <taxon>Dikarya</taxon>
        <taxon>Ascomycota</taxon>
        <taxon>Pezizomycotina</taxon>
        <taxon>Eurotiomycetes</taxon>
        <taxon>Eurotiomycetidae</taxon>
        <taxon>Eurotiales</taxon>
        <taxon>Aspergillaceae</taxon>
        <taxon>Penicillium</taxon>
    </lineage>
</organism>
<evidence type="ECO:0000313" key="8">
    <source>
        <dbReference type="EMBL" id="OQE81585.1"/>
    </source>
</evidence>
<keyword evidence="9" id="KW-1185">Reference proteome</keyword>
<keyword evidence="6" id="KW-0695">RNA-directed DNA polymerase</keyword>
<evidence type="ECO:0000256" key="3">
    <source>
        <dbReference type="ARBA" id="ARBA00022722"/>
    </source>
</evidence>
<keyword evidence="1" id="KW-0808">Transferase</keyword>
<dbReference type="Pfam" id="PF17917">
    <property type="entry name" value="RT_RNaseH"/>
    <property type="match status" value="1"/>
</dbReference>
<dbReference type="InterPro" id="IPR043502">
    <property type="entry name" value="DNA/RNA_pol_sf"/>
</dbReference>
<dbReference type="GO" id="GO:0016787">
    <property type="term" value="F:hydrolase activity"/>
    <property type="evidence" value="ECO:0007669"/>
    <property type="project" value="UniProtKB-KW"/>
</dbReference>
<evidence type="ECO:0000256" key="4">
    <source>
        <dbReference type="ARBA" id="ARBA00022759"/>
    </source>
</evidence>
<keyword evidence="2" id="KW-0548">Nucleotidyltransferase</keyword>
<dbReference type="STRING" id="60175.A0A1V6Y2J8"/>
<keyword evidence="5" id="KW-0378">Hydrolase</keyword>
<feature type="domain" description="Reverse transcriptase RNase H-like" evidence="7">
    <location>
        <begin position="53"/>
        <end position="175"/>
    </location>
</feature>
<dbReference type="Proteomes" id="UP000191691">
    <property type="component" value="Unassembled WGS sequence"/>
</dbReference>
<evidence type="ECO:0000256" key="6">
    <source>
        <dbReference type="ARBA" id="ARBA00022918"/>
    </source>
</evidence>
<evidence type="ECO:0000256" key="5">
    <source>
        <dbReference type="ARBA" id="ARBA00022801"/>
    </source>
</evidence>
<protein>
    <recommendedName>
        <fullName evidence="7">Reverse transcriptase RNase H-like domain-containing protein</fullName>
    </recommendedName>
</protein>
<keyword evidence="3" id="KW-0540">Nuclease</keyword>